<keyword evidence="4" id="KW-1185">Reference proteome</keyword>
<protein>
    <submittedName>
        <fullName evidence="3">Uncharacterized protein</fullName>
    </submittedName>
</protein>
<evidence type="ECO:0000313" key="3">
    <source>
        <dbReference type="EnsemblMetazoa" id="CLYHEMP019084.1"/>
    </source>
</evidence>
<accession>A0A7M5X7H4</accession>
<dbReference type="RefSeq" id="XP_066928599.1">
    <property type="nucleotide sequence ID" value="XM_067072498.1"/>
</dbReference>
<proteinExistence type="predicted"/>
<evidence type="ECO:0000256" key="1">
    <source>
        <dbReference type="SAM" id="Coils"/>
    </source>
</evidence>
<dbReference type="OrthoDB" id="10068017at2759"/>
<name>A0A7M5X7H4_9CNID</name>
<feature type="region of interest" description="Disordered" evidence="2">
    <location>
        <begin position="457"/>
        <end position="486"/>
    </location>
</feature>
<dbReference type="AlphaFoldDB" id="A0A7M5X7H4"/>
<evidence type="ECO:0000313" key="4">
    <source>
        <dbReference type="Proteomes" id="UP000594262"/>
    </source>
</evidence>
<evidence type="ECO:0000256" key="2">
    <source>
        <dbReference type="SAM" id="MobiDB-lite"/>
    </source>
</evidence>
<dbReference type="EnsemblMetazoa" id="CLYHEMT019084.1">
    <property type="protein sequence ID" value="CLYHEMP019084.1"/>
    <property type="gene ID" value="CLYHEMG019084"/>
</dbReference>
<feature type="compositionally biased region" description="Basic and acidic residues" evidence="2">
    <location>
        <begin position="466"/>
        <end position="476"/>
    </location>
</feature>
<dbReference type="Proteomes" id="UP000594262">
    <property type="component" value="Unplaced"/>
</dbReference>
<dbReference type="GeneID" id="136816065"/>
<reference evidence="3" key="1">
    <citation type="submission" date="2021-01" db="UniProtKB">
        <authorList>
            <consortium name="EnsemblMetazoa"/>
        </authorList>
    </citation>
    <scope>IDENTIFICATION</scope>
</reference>
<keyword evidence="1" id="KW-0175">Coiled coil</keyword>
<organism evidence="3 4">
    <name type="scientific">Clytia hemisphaerica</name>
    <dbReference type="NCBI Taxonomy" id="252671"/>
    <lineage>
        <taxon>Eukaryota</taxon>
        <taxon>Metazoa</taxon>
        <taxon>Cnidaria</taxon>
        <taxon>Hydrozoa</taxon>
        <taxon>Hydroidolina</taxon>
        <taxon>Leptothecata</taxon>
        <taxon>Obeliida</taxon>
        <taxon>Clytiidae</taxon>
        <taxon>Clytia</taxon>
    </lineage>
</organism>
<sequence length="925" mass="101713">MKTIESVALTTNGKENIKEELIEVRMDIPSPESPPKMVRKSFRTKKAPIHLIASALEENQKLKAKAAKAKTIRMKTQYSSNLYNDFKCDHCGSRYVVNPMRRGNKISTSKYKAAPRHKVDPETQNLLTLCNACGLKFGRTKKNRFLKAQMSGEDQEQFLRESEQFGKDLALKLENESASQLFCAHTKKIGCGCIQKYIIGNSEDSEWFTESITERAKELLEVLEKANELKKMKCYDPAQLEKKPGKTNSLKIGLGNGHRKSKEFEDYVLNKRVMLRNDMKLCEKAAQRILSYSNNFLHKRMKTDPNKGIRVERQKGKAALGKLKDIEDLPLEPCCADNCVRMALTHFRLLRCWRERATSGQVEARRVLAEMLTPSGGNRANCYKFISWVTGCSNSTIGKVNEQMKSTGGDREPPEHGLKKYWRVNPKSVGLNGEETEETAFVPSYQILQTAASSAGLAPMMQQSAETEKPLAEPQKKRTRKKAKNNTDISKNDVGVVLMGEKIDFNSARTGGRIPANIKIVENTDSLVSMSAQNTNLSTYPSAVIAVNGQFSNNGFISIPAGLTNESTVTVPNTMTLQALQLQQQQQLQLQIQLLQQQLQNSQATLAAQAQAAAQQAIRQPMENAATEYIVTPSAIEQSVGNPVVVQAVTTPIQASVIQQNVVPQNLVPNVVNTETVMPTIVASANNNPGLAEFLTPTANMNNILQAIGNNQTKVTPNISLMTSPLRNTNNEINILTTLANPVSLNMLNTSSISNLTDSSPLTDLRAAAQQVHLIAATQAPPTVAAVSQPMTISLQQPSISLATLPTMLFSSTTHDPLVQPTVQSHTQQQQLIIQQTAATTPQIQRVTEPQHMVLQRAITSYSNPVAATNQLIVYTTPQTPDTNNTLNTMLPPITSFNADAFLTSVSSGVGTAYTVVHNTSMADL</sequence>
<feature type="coiled-coil region" evidence="1">
    <location>
        <begin position="585"/>
        <end position="612"/>
    </location>
</feature>